<comment type="caution">
    <text evidence="1">The sequence shown here is derived from an EMBL/GenBank/DDBJ whole genome shotgun (WGS) entry which is preliminary data.</text>
</comment>
<dbReference type="Proteomes" id="UP001219518">
    <property type="component" value="Unassembled WGS sequence"/>
</dbReference>
<accession>A0AAE1HKY8</accession>
<name>A0AAE1HKY8_9NEOP</name>
<dbReference type="AlphaFoldDB" id="A0AAE1HKY8"/>
<evidence type="ECO:0000313" key="1">
    <source>
        <dbReference type="EMBL" id="KAK3923202.1"/>
    </source>
</evidence>
<protein>
    <submittedName>
        <fullName evidence="1">Uncharacterized protein</fullName>
    </submittedName>
</protein>
<keyword evidence="2" id="KW-1185">Reference proteome</keyword>
<dbReference type="EMBL" id="JAHWGI010001142">
    <property type="protein sequence ID" value="KAK3923202.1"/>
    <property type="molecule type" value="Genomic_DNA"/>
</dbReference>
<proteinExistence type="predicted"/>
<organism evidence="1 2">
    <name type="scientific">Frankliniella fusca</name>
    <dbReference type="NCBI Taxonomy" id="407009"/>
    <lineage>
        <taxon>Eukaryota</taxon>
        <taxon>Metazoa</taxon>
        <taxon>Ecdysozoa</taxon>
        <taxon>Arthropoda</taxon>
        <taxon>Hexapoda</taxon>
        <taxon>Insecta</taxon>
        <taxon>Pterygota</taxon>
        <taxon>Neoptera</taxon>
        <taxon>Paraneoptera</taxon>
        <taxon>Thysanoptera</taxon>
        <taxon>Terebrantia</taxon>
        <taxon>Thripoidea</taxon>
        <taxon>Thripidae</taxon>
        <taxon>Frankliniella</taxon>
    </lineage>
</organism>
<sequence length="61" mass="6691">MESFITYIPETSTILFGRAWEPRAGGLTSGQGAGAGHEVLMAKTETTPFFSRWESDALRLI</sequence>
<gene>
    <name evidence="1" type="ORF">KUF71_000284</name>
</gene>
<reference evidence="1" key="2">
    <citation type="journal article" date="2023" name="BMC Genomics">
        <title>Pest status, molecular evolution, and epigenetic factors derived from the genome assembly of Frankliniella fusca, a thysanopteran phytovirus vector.</title>
        <authorList>
            <person name="Catto M.A."/>
            <person name="Labadie P.E."/>
            <person name="Jacobson A.L."/>
            <person name="Kennedy G.G."/>
            <person name="Srinivasan R."/>
            <person name="Hunt B.G."/>
        </authorList>
    </citation>
    <scope>NUCLEOTIDE SEQUENCE</scope>
    <source>
        <strain evidence="1">PL_HMW_Pooled</strain>
    </source>
</reference>
<evidence type="ECO:0000313" key="2">
    <source>
        <dbReference type="Proteomes" id="UP001219518"/>
    </source>
</evidence>
<reference evidence="1" key="1">
    <citation type="submission" date="2021-07" db="EMBL/GenBank/DDBJ databases">
        <authorList>
            <person name="Catto M.A."/>
            <person name="Jacobson A."/>
            <person name="Kennedy G."/>
            <person name="Labadie P."/>
            <person name="Hunt B.G."/>
            <person name="Srinivasan R."/>
        </authorList>
    </citation>
    <scope>NUCLEOTIDE SEQUENCE</scope>
    <source>
        <strain evidence="1">PL_HMW_Pooled</strain>
        <tissue evidence="1">Head</tissue>
    </source>
</reference>